<proteinExistence type="predicted"/>
<protein>
    <submittedName>
        <fullName evidence="2">Uncharacterized protein</fullName>
    </submittedName>
</protein>
<feature type="non-terminal residue" evidence="2">
    <location>
        <position position="44"/>
    </location>
</feature>
<dbReference type="EMBL" id="BARS01039323">
    <property type="protein sequence ID" value="GAG17605.1"/>
    <property type="molecule type" value="Genomic_DNA"/>
</dbReference>
<sequence length="44" mass="4572">MSEKRLLKKILIGLTAIGPGLFLIGYNIGTGSITTMAKVGAEHG</sequence>
<name>X0VH50_9ZZZZ</name>
<evidence type="ECO:0000256" key="1">
    <source>
        <dbReference type="SAM" id="Phobius"/>
    </source>
</evidence>
<keyword evidence="1" id="KW-1133">Transmembrane helix</keyword>
<keyword evidence="1" id="KW-0812">Transmembrane</keyword>
<comment type="caution">
    <text evidence="2">The sequence shown here is derived from an EMBL/GenBank/DDBJ whole genome shotgun (WGS) entry which is preliminary data.</text>
</comment>
<accession>X0VH50</accession>
<organism evidence="2">
    <name type="scientific">marine sediment metagenome</name>
    <dbReference type="NCBI Taxonomy" id="412755"/>
    <lineage>
        <taxon>unclassified sequences</taxon>
        <taxon>metagenomes</taxon>
        <taxon>ecological metagenomes</taxon>
    </lineage>
</organism>
<keyword evidence="1" id="KW-0472">Membrane</keyword>
<evidence type="ECO:0000313" key="2">
    <source>
        <dbReference type="EMBL" id="GAG17605.1"/>
    </source>
</evidence>
<feature type="transmembrane region" description="Helical" evidence="1">
    <location>
        <begin position="12"/>
        <end position="29"/>
    </location>
</feature>
<reference evidence="2" key="1">
    <citation type="journal article" date="2014" name="Front. Microbiol.">
        <title>High frequency of phylogenetically diverse reductive dehalogenase-homologous genes in deep subseafloor sedimentary metagenomes.</title>
        <authorList>
            <person name="Kawai M."/>
            <person name="Futagami T."/>
            <person name="Toyoda A."/>
            <person name="Takaki Y."/>
            <person name="Nishi S."/>
            <person name="Hori S."/>
            <person name="Arai W."/>
            <person name="Tsubouchi T."/>
            <person name="Morono Y."/>
            <person name="Uchiyama I."/>
            <person name="Ito T."/>
            <person name="Fujiyama A."/>
            <person name="Inagaki F."/>
            <person name="Takami H."/>
        </authorList>
    </citation>
    <scope>NUCLEOTIDE SEQUENCE</scope>
    <source>
        <strain evidence="2">Expedition CK06-06</strain>
    </source>
</reference>
<dbReference type="AlphaFoldDB" id="X0VH50"/>
<gene>
    <name evidence="2" type="ORF">S01H1_60056</name>
</gene>